<feature type="transmembrane region" description="Helical" evidence="7">
    <location>
        <begin position="146"/>
        <end position="170"/>
    </location>
</feature>
<dbReference type="STRING" id="1003.SAMN04488541_102117"/>
<dbReference type="Pfam" id="PF22777">
    <property type="entry name" value="VKGC_lumenal_dom"/>
    <property type="match status" value="1"/>
</dbReference>
<keyword evidence="3 7" id="KW-1133">Transmembrane helix</keyword>
<evidence type="ECO:0000313" key="9">
    <source>
        <dbReference type="EMBL" id="SFF23058.1"/>
    </source>
</evidence>
<comment type="subcellular location">
    <subcellularLocation>
        <location evidence="1">Endomembrane system</location>
        <topology evidence="1">Multi-pass membrane protein</topology>
    </subcellularLocation>
</comment>
<dbReference type="RefSeq" id="WP_091545762.1">
    <property type="nucleotide sequence ID" value="NZ_FONY01000021.1"/>
</dbReference>
<name>A0A1I2H0K8_9BACT</name>
<dbReference type="Proteomes" id="UP000199513">
    <property type="component" value="Unassembled WGS sequence"/>
</dbReference>
<feature type="transmembrane region" description="Helical" evidence="7">
    <location>
        <begin position="202"/>
        <end position="222"/>
    </location>
</feature>
<evidence type="ECO:0000256" key="1">
    <source>
        <dbReference type="ARBA" id="ARBA00004127"/>
    </source>
</evidence>
<keyword evidence="5" id="KW-1015">Disulfide bond</keyword>
<dbReference type="SMART" id="SM00752">
    <property type="entry name" value="HTTM"/>
    <property type="match status" value="1"/>
</dbReference>
<evidence type="ECO:0000256" key="4">
    <source>
        <dbReference type="ARBA" id="ARBA00023136"/>
    </source>
</evidence>
<dbReference type="InterPro" id="IPR011020">
    <property type="entry name" value="HTTM-like"/>
</dbReference>
<dbReference type="InterPro" id="IPR053935">
    <property type="entry name" value="VKGC_lumenal_dom"/>
</dbReference>
<protein>
    <submittedName>
        <fullName evidence="9">Vitamin K-dependent gamma-carboxylase</fullName>
    </submittedName>
</protein>
<feature type="transmembrane region" description="Helical" evidence="7">
    <location>
        <begin position="65"/>
        <end position="86"/>
    </location>
</feature>
<dbReference type="GO" id="GO:0008488">
    <property type="term" value="F:gamma-glutamyl carboxylase activity"/>
    <property type="evidence" value="ECO:0007669"/>
    <property type="project" value="InterPro"/>
</dbReference>
<dbReference type="PANTHER" id="PTHR12639">
    <property type="entry name" value="VITAMIN K-DEPENDENT GAMMA-CARBOXYLASE"/>
    <property type="match status" value="1"/>
</dbReference>
<evidence type="ECO:0000256" key="2">
    <source>
        <dbReference type="ARBA" id="ARBA00022692"/>
    </source>
</evidence>
<gene>
    <name evidence="9" type="ORF">SAMN04488541_102117</name>
</gene>
<evidence type="ECO:0000256" key="6">
    <source>
        <dbReference type="ARBA" id="ARBA00023239"/>
    </source>
</evidence>
<feature type="domain" description="HTTM-like" evidence="8">
    <location>
        <begin position="5"/>
        <end position="266"/>
    </location>
</feature>
<evidence type="ECO:0000256" key="5">
    <source>
        <dbReference type="ARBA" id="ARBA00023157"/>
    </source>
</evidence>
<dbReference type="InterPro" id="IPR007782">
    <property type="entry name" value="VKG_COase"/>
</dbReference>
<dbReference type="InterPro" id="IPR053934">
    <property type="entry name" value="HTTM_dom"/>
</dbReference>
<feature type="transmembrane region" description="Helical" evidence="7">
    <location>
        <begin position="106"/>
        <end position="125"/>
    </location>
</feature>
<feature type="transmembrane region" description="Helical" evidence="7">
    <location>
        <begin position="12"/>
        <end position="33"/>
    </location>
</feature>
<evidence type="ECO:0000256" key="3">
    <source>
        <dbReference type="ARBA" id="ARBA00022989"/>
    </source>
</evidence>
<evidence type="ECO:0000256" key="7">
    <source>
        <dbReference type="SAM" id="Phobius"/>
    </source>
</evidence>
<evidence type="ECO:0000313" key="10">
    <source>
        <dbReference type="Proteomes" id="UP000199513"/>
    </source>
</evidence>
<keyword evidence="10" id="KW-1185">Reference proteome</keyword>
<dbReference type="PANTHER" id="PTHR12639:SF7">
    <property type="entry name" value="HTTM DOMAIN-CONTAINING PROTEIN"/>
    <property type="match status" value="1"/>
</dbReference>
<keyword evidence="2 7" id="KW-0812">Transmembrane</keyword>
<dbReference type="OrthoDB" id="341137at2"/>
<dbReference type="Pfam" id="PF05090">
    <property type="entry name" value="HTTM"/>
    <property type="match status" value="1"/>
</dbReference>
<accession>A0A1I2H0K8</accession>
<dbReference type="GO" id="GO:0012505">
    <property type="term" value="C:endomembrane system"/>
    <property type="evidence" value="ECO:0007669"/>
    <property type="project" value="UniProtKB-SubCell"/>
</dbReference>
<dbReference type="AlphaFoldDB" id="A0A1I2H0K8"/>
<proteinExistence type="predicted"/>
<feature type="transmembrane region" description="Helical" evidence="7">
    <location>
        <begin position="319"/>
        <end position="337"/>
    </location>
</feature>
<keyword evidence="6" id="KW-0456">Lyase</keyword>
<keyword evidence="4 7" id="KW-0472">Membrane</keyword>
<reference evidence="9 10" key="1">
    <citation type="submission" date="2016-10" db="EMBL/GenBank/DDBJ databases">
        <authorList>
            <person name="de Groot N.N."/>
        </authorList>
    </citation>
    <scope>NUCLEOTIDE SEQUENCE [LARGE SCALE GENOMIC DNA]</scope>
    <source>
        <strain>GEY</strain>
        <strain evidence="10">DSM 9560</strain>
    </source>
</reference>
<dbReference type="EMBL" id="FONY01000021">
    <property type="protein sequence ID" value="SFF23058.1"/>
    <property type="molecule type" value="Genomic_DNA"/>
</dbReference>
<sequence>MKWLFAPVSPVPLAIFRIGFGTLMLLSTIRFWLKGWIEELYIKPKFYFAYYGFEWVKPLPAYGMYVLFFLVGLSALLIALGFFYRISTVVFFSSFTYIELIDKTNYLNHYYLISLLSFLLVFLPAHCRFSVDAWRSQKVYRKEIPSIYLITIQLQLVITYFFAGVAKIHADWLLEALPLKIWLSVKTDLPVAGWFLQFPETAYIFSWAGMFFDLSIGFLLWWKKVRRVAYLFVLIFHVLTAILFPQIGLFPYIMIVSTLIFFSEKDWQSLAKKINELLFFHSSFQNRSYQPNINKEQRLETTSLQPSHFLVQYKVLKTILFLLYFAVQLFLPFRYLLYPNDLFWTEEGFRFSWRVMLIEKTGIAFFTVKDAILGKSIKINNQGYLTPLQEKMMSTQPDMILQFAHFLANTYQQKGLREPEVFVESYVSLNGRSSQLFINPHTNLAKERESFAPKHWILVKK</sequence>
<organism evidence="9 10">
    <name type="scientific">Thermoflexibacter ruber</name>
    <dbReference type="NCBI Taxonomy" id="1003"/>
    <lineage>
        <taxon>Bacteria</taxon>
        <taxon>Pseudomonadati</taxon>
        <taxon>Bacteroidota</taxon>
        <taxon>Cytophagia</taxon>
        <taxon>Cytophagales</taxon>
        <taxon>Thermoflexibacteraceae</taxon>
        <taxon>Thermoflexibacter</taxon>
    </lineage>
</organism>
<dbReference type="GO" id="GO:0019842">
    <property type="term" value="F:vitamin binding"/>
    <property type="evidence" value="ECO:0007669"/>
    <property type="project" value="TreeGrafter"/>
</dbReference>
<evidence type="ECO:0000259" key="8">
    <source>
        <dbReference type="SMART" id="SM00752"/>
    </source>
</evidence>
<feature type="transmembrane region" description="Helical" evidence="7">
    <location>
        <begin position="229"/>
        <end position="262"/>
    </location>
</feature>